<protein>
    <submittedName>
        <fullName evidence="1">Uncharacterized protein</fullName>
    </submittedName>
</protein>
<keyword evidence="2" id="KW-1185">Reference proteome</keyword>
<evidence type="ECO:0000313" key="1">
    <source>
        <dbReference type="EMBL" id="GFH55970.1"/>
    </source>
</evidence>
<name>A0AAD3HA30_9STRA</name>
<dbReference type="EMBL" id="BLLK01000051">
    <property type="protein sequence ID" value="GFH55970.1"/>
    <property type="molecule type" value="Genomic_DNA"/>
</dbReference>
<reference evidence="1 2" key="1">
    <citation type="journal article" date="2021" name="Sci. Rep.">
        <title>The genome of the diatom Chaetoceros tenuissimus carries an ancient integrated fragment of an extant virus.</title>
        <authorList>
            <person name="Hongo Y."/>
            <person name="Kimura K."/>
            <person name="Takaki Y."/>
            <person name="Yoshida Y."/>
            <person name="Baba S."/>
            <person name="Kobayashi G."/>
            <person name="Nagasaki K."/>
            <person name="Hano T."/>
            <person name="Tomaru Y."/>
        </authorList>
    </citation>
    <scope>NUCLEOTIDE SEQUENCE [LARGE SCALE GENOMIC DNA]</scope>
    <source>
        <strain evidence="1 2">NIES-3715</strain>
    </source>
</reference>
<organism evidence="1 2">
    <name type="scientific">Chaetoceros tenuissimus</name>
    <dbReference type="NCBI Taxonomy" id="426638"/>
    <lineage>
        <taxon>Eukaryota</taxon>
        <taxon>Sar</taxon>
        <taxon>Stramenopiles</taxon>
        <taxon>Ochrophyta</taxon>
        <taxon>Bacillariophyta</taxon>
        <taxon>Coscinodiscophyceae</taxon>
        <taxon>Chaetocerotophycidae</taxon>
        <taxon>Chaetocerotales</taxon>
        <taxon>Chaetocerotaceae</taxon>
        <taxon>Chaetoceros</taxon>
    </lineage>
</organism>
<evidence type="ECO:0000313" key="2">
    <source>
        <dbReference type="Proteomes" id="UP001054902"/>
    </source>
</evidence>
<gene>
    <name evidence="1" type="ORF">CTEN210_12446</name>
</gene>
<accession>A0AAD3HA30</accession>
<sequence>MQRFNNSLISKSTRSNSTSWRHLSYLGGGFNKEGLKEYAKYTWYSNSNTRRRTNRPSANTIEPYTDLFHTQISHECNQWLSEQPNPSHHLVKAFFTSQPFQVEQKLLSIFYNEKCIDSFPDKKTNFLAWQISSLSQIETICEWKVGNIRGFTMVAYDSQLRRIYHGNVVDIPWNEDENTFDKSQIDDNQNGSNYTVHLWKPMIDFHTWYAKILLNGMKDVLEEKRKHVT</sequence>
<dbReference type="Proteomes" id="UP001054902">
    <property type="component" value="Unassembled WGS sequence"/>
</dbReference>
<dbReference type="AlphaFoldDB" id="A0AAD3HA30"/>
<proteinExistence type="predicted"/>
<comment type="caution">
    <text evidence="1">The sequence shown here is derived from an EMBL/GenBank/DDBJ whole genome shotgun (WGS) entry which is preliminary data.</text>
</comment>